<feature type="region of interest" description="Disordered" evidence="2">
    <location>
        <begin position="438"/>
        <end position="479"/>
    </location>
</feature>
<reference evidence="4 5" key="1">
    <citation type="journal article" date="2018" name="PLoS Genet.">
        <title>Population sequencing reveals clonal diversity and ancestral inbreeding in the grapevine cultivar Chardonnay.</title>
        <authorList>
            <person name="Roach M.J."/>
            <person name="Johnson D.L."/>
            <person name="Bohlmann J."/>
            <person name="van Vuuren H.J."/>
            <person name="Jones S.J."/>
            <person name="Pretorius I.S."/>
            <person name="Schmidt S.A."/>
            <person name="Borneman A.R."/>
        </authorList>
    </citation>
    <scope>NUCLEOTIDE SEQUENCE [LARGE SCALE GENOMIC DNA]</scope>
    <source>
        <strain evidence="5">cv. Chardonnay</strain>
        <tissue evidence="4">Leaf</tissue>
    </source>
</reference>
<dbReference type="Pfam" id="PF23247">
    <property type="entry name" value="LRR_RPS2"/>
    <property type="match status" value="3"/>
</dbReference>
<feature type="domain" description="Disease resistance protein At4g27190-like leucine-rich repeats" evidence="3">
    <location>
        <begin position="21"/>
        <end position="74"/>
    </location>
</feature>
<dbReference type="Proteomes" id="UP000288805">
    <property type="component" value="Unassembled WGS sequence"/>
</dbReference>
<dbReference type="PANTHER" id="PTHR33463:SF198">
    <property type="entry name" value="RPP4C3"/>
    <property type="match status" value="1"/>
</dbReference>
<keyword evidence="1" id="KW-0611">Plant defense</keyword>
<dbReference type="AlphaFoldDB" id="A0A438KBC8"/>
<dbReference type="InterPro" id="IPR050905">
    <property type="entry name" value="Plant_NBS-LRR"/>
</dbReference>
<sequence>MENIRTIWDTCEEEICLDGQNVKSVRKKDPQGYLAFQNLNSLSLYDCTSLKYVFPASIVKGLEQLKDLQIHDCGVEYIVSNENGVEAVPLFLFPRLTSLTLFCLGHLRRFGQEKYTLTCSLLKKLEVYWCDKVIVLFQEKSVEGELDKQPLFVVEENAFPNLEELRVGSKGLVEIWRGQYSIVIPCSKLPVLQNLEILKVSRCKSVEEVMQGEELAAYSQFFKIFILWSVKEIVRDDGSEATDDVSFTKLEKLRLRDLVNLESFSSASSTFKFPSLEEVYIKRLASLTHLYKIIPGQIFKSFLTVSDCDKVKVIVESEGGEATGNEAVHTKLRRLKLQNLPNLKSFCSARYCIIFRSLTFVDIKECPQMEFFCQGDSFTPSLESVWMNNRREILENDLNTIIHKFTERSWVYVVSPYLSTEIYQFPLMLKEFGEYNPKHSKGEVHDEEDAEEGDSEEQHHGVEDSVEEDTEEEDSGGGS</sequence>
<organism evidence="4 5">
    <name type="scientific">Vitis vinifera</name>
    <name type="common">Grape</name>
    <dbReference type="NCBI Taxonomy" id="29760"/>
    <lineage>
        <taxon>Eukaryota</taxon>
        <taxon>Viridiplantae</taxon>
        <taxon>Streptophyta</taxon>
        <taxon>Embryophyta</taxon>
        <taxon>Tracheophyta</taxon>
        <taxon>Spermatophyta</taxon>
        <taxon>Magnoliopsida</taxon>
        <taxon>eudicotyledons</taxon>
        <taxon>Gunneridae</taxon>
        <taxon>Pentapetalae</taxon>
        <taxon>rosids</taxon>
        <taxon>Vitales</taxon>
        <taxon>Vitaceae</taxon>
        <taxon>Viteae</taxon>
        <taxon>Vitis</taxon>
    </lineage>
</organism>
<feature type="compositionally biased region" description="Acidic residues" evidence="2">
    <location>
        <begin position="464"/>
        <end position="479"/>
    </location>
</feature>
<dbReference type="InterPro" id="IPR032675">
    <property type="entry name" value="LRR_dom_sf"/>
</dbReference>
<dbReference type="PANTHER" id="PTHR33463">
    <property type="entry name" value="NB-ARC DOMAIN-CONTAINING PROTEIN-RELATED"/>
    <property type="match status" value="1"/>
</dbReference>
<feature type="domain" description="Disease resistance protein At4g27190-like leucine-rich repeats" evidence="3">
    <location>
        <begin position="303"/>
        <end position="369"/>
    </location>
</feature>
<dbReference type="InterPro" id="IPR057135">
    <property type="entry name" value="At4g27190-like_LRR"/>
</dbReference>
<dbReference type="SUPFAM" id="SSF52058">
    <property type="entry name" value="L domain-like"/>
    <property type="match status" value="1"/>
</dbReference>
<proteinExistence type="predicted"/>
<feature type="compositionally biased region" description="Acidic residues" evidence="2">
    <location>
        <begin position="445"/>
        <end position="455"/>
    </location>
</feature>
<gene>
    <name evidence="4" type="ORF">CK203_006781</name>
</gene>
<evidence type="ECO:0000313" key="4">
    <source>
        <dbReference type="EMBL" id="RVX18490.1"/>
    </source>
</evidence>
<comment type="caution">
    <text evidence="4">The sequence shown here is derived from an EMBL/GenBank/DDBJ whole genome shotgun (WGS) entry which is preliminary data.</text>
</comment>
<feature type="domain" description="Disease resistance protein At4g27190-like leucine-rich repeats" evidence="3">
    <location>
        <begin position="154"/>
        <end position="291"/>
    </location>
</feature>
<evidence type="ECO:0000259" key="3">
    <source>
        <dbReference type="Pfam" id="PF23247"/>
    </source>
</evidence>
<protein>
    <recommendedName>
        <fullName evidence="3">Disease resistance protein At4g27190-like leucine-rich repeats domain-containing protein</fullName>
    </recommendedName>
</protein>
<evidence type="ECO:0000256" key="2">
    <source>
        <dbReference type="SAM" id="MobiDB-lite"/>
    </source>
</evidence>
<evidence type="ECO:0000313" key="5">
    <source>
        <dbReference type="Proteomes" id="UP000288805"/>
    </source>
</evidence>
<evidence type="ECO:0000256" key="1">
    <source>
        <dbReference type="ARBA" id="ARBA00022821"/>
    </source>
</evidence>
<dbReference type="Gene3D" id="3.80.10.10">
    <property type="entry name" value="Ribonuclease Inhibitor"/>
    <property type="match status" value="2"/>
</dbReference>
<accession>A0A438KBC8</accession>
<dbReference type="EMBL" id="QGNW01000011">
    <property type="protein sequence ID" value="RVX18490.1"/>
    <property type="molecule type" value="Genomic_DNA"/>
</dbReference>
<name>A0A438KBC8_VITVI</name>